<dbReference type="CDD" id="cd16539">
    <property type="entry name" value="RING-HC_RNF113A_B"/>
    <property type="match status" value="1"/>
</dbReference>
<sequence length="302" mass="34954">MSFQFKRKRRNTNLRKNDDLSSEDEVKVVSNESKKPASNMLLTPSVKPKEVALNIKSDMSNSTFQASGGVTTTMDYEDKEHDKIAQLKEQIRRQEEAEKKGEKLDPNVYRGSSGYHQYIKKTEAQLSANKYTGTQGPIRSSGHIAISNRFDYNPEICKDYKETGYCSFGDSCKFIHDRGDYKMGWEIDRDWEKEQEEKRKKRERGEDVDDDDEDNKYVIESSDEEELPFACFICRKEFVNPVVTPCGHYFCEKCAIEQFRKTPKCFICGKNTNGCFNKATEIIERLEKKHAHDKDTESDDSS</sequence>
<dbReference type="GO" id="GO:0005684">
    <property type="term" value="C:U2-type spliceosomal complex"/>
    <property type="evidence" value="ECO:0007669"/>
    <property type="project" value="TreeGrafter"/>
</dbReference>
<feature type="coiled-coil region" evidence="5">
    <location>
        <begin position="77"/>
        <end position="104"/>
    </location>
</feature>
<name>A0A196SFZ8_BLAHN</name>
<keyword evidence="5" id="KW-0175">Coiled coil</keyword>
<dbReference type="GO" id="GO:0008270">
    <property type="term" value="F:zinc ion binding"/>
    <property type="evidence" value="ECO:0007669"/>
    <property type="project" value="UniProtKB-KW"/>
</dbReference>
<dbReference type="SMART" id="SM00356">
    <property type="entry name" value="ZnF_C3H1"/>
    <property type="match status" value="1"/>
</dbReference>
<dbReference type="PROSITE" id="PS50089">
    <property type="entry name" value="ZF_RING_2"/>
    <property type="match status" value="1"/>
</dbReference>
<feature type="zinc finger region" description="C3H1-type" evidence="4">
    <location>
        <begin position="151"/>
        <end position="179"/>
    </location>
</feature>
<dbReference type="PANTHER" id="PTHR12930">
    <property type="entry name" value="ZINC FINGER PROTEIN 183"/>
    <property type="match status" value="1"/>
</dbReference>
<dbReference type="GO" id="GO:0034247">
    <property type="term" value="P:snoRNA splicing"/>
    <property type="evidence" value="ECO:0007669"/>
    <property type="project" value="TreeGrafter"/>
</dbReference>
<dbReference type="Pfam" id="PF00642">
    <property type="entry name" value="zf-CCCH"/>
    <property type="match status" value="1"/>
</dbReference>
<feature type="domain" description="RING-type" evidence="7">
    <location>
        <begin position="231"/>
        <end position="268"/>
    </location>
</feature>
<feature type="domain" description="C3H1-type" evidence="8">
    <location>
        <begin position="151"/>
        <end position="179"/>
    </location>
</feature>
<keyword evidence="2 4" id="KW-0863">Zinc-finger</keyword>
<dbReference type="PROSITE" id="PS00518">
    <property type="entry name" value="ZF_RING_1"/>
    <property type="match status" value="1"/>
</dbReference>
<evidence type="ECO:0000256" key="5">
    <source>
        <dbReference type="SAM" id="Coils"/>
    </source>
</evidence>
<feature type="compositionally biased region" description="Basic residues" evidence="6">
    <location>
        <begin position="1"/>
        <end position="13"/>
    </location>
</feature>
<dbReference type="Pfam" id="PF13920">
    <property type="entry name" value="zf-C3HC4_3"/>
    <property type="match status" value="1"/>
</dbReference>
<dbReference type="InterPro" id="IPR036855">
    <property type="entry name" value="Znf_CCCH_sf"/>
</dbReference>
<dbReference type="AlphaFoldDB" id="A0A196SFZ8"/>
<gene>
    <name evidence="9" type="ORF">AV274_2301</name>
</gene>
<evidence type="ECO:0000256" key="3">
    <source>
        <dbReference type="ARBA" id="ARBA00022833"/>
    </source>
</evidence>
<dbReference type="InterPro" id="IPR001841">
    <property type="entry name" value="Znf_RING"/>
</dbReference>
<evidence type="ECO:0000313" key="9">
    <source>
        <dbReference type="EMBL" id="OAO15985.1"/>
    </source>
</evidence>
<evidence type="ECO:0000256" key="4">
    <source>
        <dbReference type="PROSITE-ProRule" id="PRU00723"/>
    </source>
</evidence>
<evidence type="ECO:0000256" key="6">
    <source>
        <dbReference type="SAM" id="MobiDB-lite"/>
    </source>
</evidence>
<dbReference type="InterPro" id="IPR017907">
    <property type="entry name" value="Znf_RING_CS"/>
</dbReference>
<dbReference type="PANTHER" id="PTHR12930:SF0">
    <property type="entry name" value="RING FINGER PROTEIN 113B"/>
    <property type="match status" value="1"/>
</dbReference>
<accession>A0A196SFZ8</accession>
<dbReference type="SUPFAM" id="SSF90229">
    <property type="entry name" value="CCCH zinc finger"/>
    <property type="match status" value="1"/>
</dbReference>
<dbReference type="Proteomes" id="UP000078348">
    <property type="component" value="Unassembled WGS sequence"/>
</dbReference>
<dbReference type="InterPro" id="IPR013083">
    <property type="entry name" value="Znf_RING/FYVE/PHD"/>
</dbReference>
<evidence type="ECO:0000256" key="2">
    <source>
        <dbReference type="ARBA" id="ARBA00022771"/>
    </source>
</evidence>
<dbReference type="Gene3D" id="4.10.1000.10">
    <property type="entry name" value="Zinc finger, CCCH-type"/>
    <property type="match status" value="1"/>
</dbReference>
<protein>
    <submittedName>
        <fullName evidence="9">Zinc finger protein</fullName>
    </submittedName>
</protein>
<evidence type="ECO:0000259" key="8">
    <source>
        <dbReference type="PROSITE" id="PS50103"/>
    </source>
</evidence>
<dbReference type="InterPro" id="IPR039971">
    <property type="entry name" value="CWC24-like"/>
</dbReference>
<dbReference type="Gene3D" id="3.30.40.10">
    <property type="entry name" value="Zinc/RING finger domain, C3HC4 (zinc finger)"/>
    <property type="match status" value="1"/>
</dbReference>
<dbReference type="OrthoDB" id="25761at2759"/>
<organism evidence="9 10">
    <name type="scientific">Blastocystis sp. subtype 1 (strain ATCC 50177 / NandII)</name>
    <dbReference type="NCBI Taxonomy" id="478820"/>
    <lineage>
        <taxon>Eukaryota</taxon>
        <taxon>Sar</taxon>
        <taxon>Stramenopiles</taxon>
        <taxon>Bigyra</taxon>
        <taxon>Opalozoa</taxon>
        <taxon>Opalinata</taxon>
        <taxon>Blastocystidae</taxon>
        <taxon>Blastocystis</taxon>
    </lineage>
</organism>
<keyword evidence="10" id="KW-1185">Reference proteome</keyword>
<keyword evidence="3 4" id="KW-0862">Zinc</keyword>
<evidence type="ECO:0000256" key="1">
    <source>
        <dbReference type="ARBA" id="ARBA00022723"/>
    </source>
</evidence>
<comment type="caution">
    <text evidence="9">The sequence shown here is derived from an EMBL/GenBank/DDBJ whole genome shotgun (WGS) entry which is preliminary data.</text>
</comment>
<dbReference type="FunFam" id="3.30.40.10:FF:000045">
    <property type="entry name" value="RING finger protein 113A"/>
    <property type="match status" value="1"/>
</dbReference>
<feature type="compositionally biased region" description="Basic and acidic residues" evidence="6">
    <location>
        <begin position="15"/>
        <end position="35"/>
    </location>
</feature>
<dbReference type="EMBL" id="LXWW01000106">
    <property type="protein sequence ID" value="OAO15985.1"/>
    <property type="molecule type" value="Genomic_DNA"/>
</dbReference>
<feature type="region of interest" description="Disordered" evidence="6">
    <location>
        <begin position="193"/>
        <end position="215"/>
    </location>
</feature>
<dbReference type="SMART" id="SM00184">
    <property type="entry name" value="RING"/>
    <property type="match status" value="1"/>
</dbReference>
<dbReference type="PROSITE" id="PS50103">
    <property type="entry name" value="ZF_C3H1"/>
    <property type="match status" value="1"/>
</dbReference>
<keyword evidence="1 4" id="KW-0479">Metal-binding</keyword>
<dbReference type="SUPFAM" id="SSF57850">
    <property type="entry name" value="RING/U-box"/>
    <property type="match status" value="1"/>
</dbReference>
<dbReference type="InterPro" id="IPR000571">
    <property type="entry name" value="Znf_CCCH"/>
</dbReference>
<evidence type="ECO:0000259" key="7">
    <source>
        <dbReference type="PROSITE" id="PS50089"/>
    </source>
</evidence>
<reference evidence="9 10" key="1">
    <citation type="submission" date="2016-05" db="EMBL/GenBank/DDBJ databases">
        <title>Nuclear genome of Blastocystis sp. subtype 1 NandII.</title>
        <authorList>
            <person name="Gentekaki E."/>
            <person name="Curtis B."/>
            <person name="Stairs C."/>
            <person name="Eme L."/>
            <person name="Herman E."/>
            <person name="Klimes V."/>
            <person name="Arias M.C."/>
            <person name="Elias M."/>
            <person name="Hilliou F."/>
            <person name="Klute M."/>
            <person name="Malik S.-B."/>
            <person name="Pightling A."/>
            <person name="Rachubinski R."/>
            <person name="Salas D."/>
            <person name="Schlacht A."/>
            <person name="Suga H."/>
            <person name="Archibald J."/>
            <person name="Ball S.G."/>
            <person name="Clark G."/>
            <person name="Dacks J."/>
            <person name="Van Der Giezen M."/>
            <person name="Tsaousis A."/>
            <person name="Roger A."/>
        </authorList>
    </citation>
    <scope>NUCLEOTIDE SEQUENCE [LARGE SCALE GENOMIC DNA]</scope>
    <source>
        <strain evidence="10">ATCC 50177 / NandII</strain>
    </source>
</reference>
<feature type="region of interest" description="Disordered" evidence="6">
    <location>
        <begin position="1"/>
        <end position="43"/>
    </location>
</feature>
<dbReference type="STRING" id="478820.A0A196SFZ8"/>
<evidence type="ECO:0000313" key="10">
    <source>
        <dbReference type="Proteomes" id="UP000078348"/>
    </source>
</evidence>
<proteinExistence type="predicted"/>